<dbReference type="Proteomes" id="UP000620124">
    <property type="component" value="Unassembled WGS sequence"/>
</dbReference>
<proteinExistence type="predicted"/>
<feature type="region of interest" description="Disordered" evidence="2">
    <location>
        <begin position="114"/>
        <end position="150"/>
    </location>
</feature>
<dbReference type="Pfam" id="PF04082">
    <property type="entry name" value="Fungal_trans"/>
    <property type="match status" value="1"/>
</dbReference>
<evidence type="ECO:0000256" key="1">
    <source>
        <dbReference type="ARBA" id="ARBA00023242"/>
    </source>
</evidence>
<protein>
    <submittedName>
        <fullName evidence="4">Fungal-trans domain-containing protein</fullName>
    </submittedName>
</protein>
<dbReference type="OrthoDB" id="4456959at2759"/>
<evidence type="ECO:0000256" key="2">
    <source>
        <dbReference type="SAM" id="MobiDB-lite"/>
    </source>
</evidence>
<name>A0A8H7CT86_9AGAR</name>
<dbReference type="AlphaFoldDB" id="A0A8H7CT86"/>
<dbReference type="GO" id="GO:0003677">
    <property type="term" value="F:DNA binding"/>
    <property type="evidence" value="ECO:0007669"/>
    <property type="project" value="InterPro"/>
</dbReference>
<dbReference type="InterPro" id="IPR007219">
    <property type="entry name" value="XnlR_reg_dom"/>
</dbReference>
<gene>
    <name evidence="4" type="ORF">MVEN_01476500</name>
</gene>
<dbReference type="GO" id="GO:0006351">
    <property type="term" value="P:DNA-templated transcription"/>
    <property type="evidence" value="ECO:0007669"/>
    <property type="project" value="InterPro"/>
</dbReference>
<dbReference type="PANTHER" id="PTHR46910:SF38">
    <property type="entry name" value="ZN(2)-C6 FUNGAL-TYPE DOMAIN-CONTAINING PROTEIN"/>
    <property type="match status" value="1"/>
</dbReference>
<dbReference type="PANTHER" id="PTHR46910">
    <property type="entry name" value="TRANSCRIPTION FACTOR PDR1"/>
    <property type="match status" value="1"/>
</dbReference>
<dbReference type="InterPro" id="IPR050987">
    <property type="entry name" value="AtrR-like"/>
</dbReference>
<dbReference type="SMART" id="SM00906">
    <property type="entry name" value="Fungal_trans"/>
    <property type="match status" value="1"/>
</dbReference>
<dbReference type="GO" id="GO:0008270">
    <property type="term" value="F:zinc ion binding"/>
    <property type="evidence" value="ECO:0007669"/>
    <property type="project" value="InterPro"/>
</dbReference>
<sequence length="461" mass="51589">MTVISSSLQQRRNARKRVLELYCIWLGVHALWQSDIQSRRLKYQCSEQCSSCSPSRTPTHGNLKSSRTAQDHITYILSGSNEYISGDPLVVYQILVAVAQYARRLEEALATTTAAQSLSIQPSPPVGQSVSSNETPDETDTESDDGLVVDSTLPESLQQITRDISSNRFYGKSSNIHFIKAFLDAKMEATGETNCVNNHLIHQRPEFWNVRPWELTAEIFVPQLFPEPELMMTLIDAFFSEVNILIYVFHEVTFRRAVTAGLHLHDHKFGAVVLAVCALGAKYSDDRRVFLEDSDSEHTAGWKYFRQVRPVPTSLFASPSLYEIQLVLLSILYLASASTPEETWALVGLGLRMAYDLGAHSRVRANHKGDNVEAELYKRAFLILLCSDTIMSSLLGRPRAAQLSELDLDLPVPLEGEPPIVAVYASLLLKLMEIWGRIQDSIVGLVALLFMCPDSRVDSIQ</sequence>
<feature type="domain" description="Xylanolytic transcriptional activator regulatory" evidence="3">
    <location>
        <begin position="343"/>
        <end position="417"/>
    </location>
</feature>
<feature type="compositionally biased region" description="Low complexity" evidence="2">
    <location>
        <begin position="114"/>
        <end position="134"/>
    </location>
</feature>
<keyword evidence="5" id="KW-1185">Reference proteome</keyword>
<evidence type="ECO:0000259" key="3">
    <source>
        <dbReference type="SMART" id="SM00906"/>
    </source>
</evidence>
<evidence type="ECO:0000313" key="5">
    <source>
        <dbReference type="Proteomes" id="UP000620124"/>
    </source>
</evidence>
<reference evidence="4" key="1">
    <citation type="submission" date="2020-05" db="EMBL/GenBank/DDBJ databases">
        <title>Mycena genomes resolve the evolution of fungal bioluminescence.</title>
        <authorList>
            <person name="Tsai I.J."/>
        </authorList>
    </citation>
    <scope>NUCLEOTIDE SEQUENCE</scope>
    <source>
        <strain evidence="4">CCC161011</strain>
    </source>
</reference>
<evidence type="ECO:0000313" key="4">
    <source>
        <dbReference type="EMBL" id="KAF7347216.1"/>
    </source>
</evidence>
<dbReference type="EMBL" id="JACAZI010000012">
    <property type="protein sequence ID" value="KAF7347216.1"/>
    <property type="molecule type" value="Genomic_DNA"/>
</dbReference>
<dbReference type="GO" id="GO:0003700">
    <property type="term" value="F:DNA-binding transcription factor activity"/>
    <property type="evidence" value="ECO:0007669"/>
    <property type="project" value="InterPro"/>
</dbReference>
<keyword evidence="1" id="KW-0539">Nucleus</keyword>
<dbReference type="CDD" id="cd12148">
    <property type="entry name" value="fungal_TF_MHR"/>
    <property type="match status" value="1"/>
</dbReference>
<accession>A0A8H7CT86</accession>
<feature type="compositionally biased region" description="Acidic residues" evidence="2">
    <location>
        <begin position="135"/>
        <end position="147"/>
    </location>
</feature>
<comment type="caution">
    <text evidence="4">The sequence shown here is derived from an EMBL/GenBank/DDBJ whole genome shotgun (WGS) entry which is preliminary data.</text>
</comment>
<organism evidence="4 5">
    <name type="scientific">Mycena venus</name>
    <dbReference type="NCBI Taxonomy" id="2733690"/>
    <lineage>
        <taxon>Eukaryota</taxon>
        <taxon>Fungi</taxon>
        <taxon>Dikarya</taxon>
        <taxon>Basidiomycota</taxon>
        <taxon>Agaricomycotina</taxon>
        <taxon>Agaricomycetes</taxon>
        <taxon>Agaricomycetidae</taxon>
        <taxon>Agaricales</taxon>
        <taxon>Marasmiineae</taxon>
        <taxon>Mycenaceae</taxon>
        <taxon>Mycena</taxon>
    </lineage>
</organism>